<dbReference type="EMBL" id="CP015118">
    <property type="protein sequence ID" value="ARN18934.1"/>
    <property type="molecule type" value="Genomic_DNA"/>
</dbReference>
<gene>
    <name evidence="3" type="ORF">A4W93_02820</name>
</gene>
<evidence type="ECO:0000313" key="4">
    <source>
        <dbReference type="Proteomes" id="UP000193427"/>
    </source>
</evidence>
<keyword evidence="4" id="KW-1185">Reference proteome</keyword>
<reference evidence="3 4" key="1">
    <citation type="submission" date="2016-04" db="EMBL/GenBank/DDBJ databases">
        <title>Complete genome sequence of natural rubber-degrading, novel Gram-negative bacterium, Rhizobacter gummiphilus strain NS21.</title>
        <authorList>
            <person name="Tabata M."/>
            <person name="Kasai D."/>
            <person name="Fukuda M."/>
        </authorList>
    </citation>
    <scope>NUCLEOTIDE SEQUENCE [LARGE SCALE GENOMIC DNA]</scope>
    <source>
        <strain evidence="3 4">NS21</strain>
    </source>
</reference>
<protein>
    <submittedName>
        <fullName evidence="3">Uncharacterized protein</fullName>
    </submittedName>
</protein>
<feature type="chain" id="PRO_5043343767" evidence="2">
    <location>
        <begin position="19"/>
        <end position="137"/>
    </location>
</feature>
<accession>A0A1W6L3T8</accession>
<feature type="region of interest" description="Disordered" evidence="1">
    <location>
        <begin position="91"/>
        <end position="137"/>
    </location>
</feature>
<dbReference type="Proteomes" id="UP000193427">
    <property type="component" value="Chromosome"/>
</dbReference>
<evidence type="ECO:0000256" key="2">
    <source>
        <dbReference type="SAM" id="SignalP"/>
    </source>
</evidence>
<sequence length="137" mass="14393">MFRLPLLTAAALSALLLAGCDLLGDSPEKIAAAREADGRAIGGACRHAGRAIEDCYALNKKADKAAVFAGWRDMNDYMRENKIDTVAPQVTPPVAGARKGEAKADEGNVASSEPGESVVQIERKPAKATAKPHDGEH</sequence>
<feature type="signal peptide" evidence="2">
    <location>
        <begin position="1"/>
        <end position="18"/>
    </location>
</feature>
<feature type="compositionally biased region" description="Basic and acidic residues" evidence="1">
    <location>
        <begin position="121"/>
        <end position="137"/>
    </location>
</feature>
<keyword evidence="2" id="KW-0732">Signal</keyword>
<dbReference type="RefSeq" id="WP_085749170.1">
    <property type="nucleotide sequence ID" value="NZ_BSPR01000001.1"/>
</dbReference>
<dbReference type="PROSITE" id="PS51257">
    <property type="entry name" value="PROKAR_LIPOPROTEIN"/>
    <property type="match status" value="1"/>
</dbReference>
<organism evidence="3 4">
    <name type="scientific">Piscinibacter gummiphilus</name>
    <dbReference type="NCBI Taxonomy" id="946333"/>
    <lineage>
        <taxon>Bacteria</taxon>
        <taxon>Pseudomonadati</taxon>
        <taxon>Pseudomonadota</taxon>
        <taxon>Betaproteobacteria</taxon>
        <taxon>Burkholderiales</taxon>
        <taxon>Sphaerotilaceae</taxon>
        <taxon>Piscinibacter</taxon>
    </lineage>
</organism>
<evidence type="ECO:0000313" key="3">
    <source>
        <dbReference type="EMBL" id="ARN18934.1"/>
    </source>
</evidence>
<evidence type="ECO:0000256" key="1">
    <source>
        <dbReference type="SAM" id="MobiDB-lite"/>
    </source>
</evidence>
<name>A0A1W6L3T8_9BURK</name>
<dbReference type="AlphaFoldDB" id="A0A1W6L3T8"/>
<dbReference type="KEGG" id="rgu:A4W93_02820"/>
<dbReference type="STRING" id="946333.A4W93_02820"/>
<proteinExistence type="predicted"/>